<feature type="binding site" evidence="9">
    <location>
        <position position="266"/>
    </location>
    <ligand>
        <name>urate</name>
        <dbReference type="ChEBI" id="CHEBI:17775"/>
    </ligand>
</feature>
<dbReference type="UniPathway" id="UPA00394">
    <property type="reaction ID" value="UER00650"/>
</dbReference>
<evidence type="ECO:0000256" key="1">
    <source>
        <dbReference type="ARBA" id="ARBA00004275"/>
    </source>
</evidence>
<feature type="binding site" evidence="9">
    <location>
        <position position="68"/>
    </location>
    <ligand>
        <name>urate</name>
        <dbReference type="ChEBI" id="CHEBI:17775"/>
    </ligand>
</feature>
<reference evidence="11 12" key="1">
    <citation type="journal article" date="2015" name="Biotechnol. Biofuels">
        <title>Enhanced degradation of softwood versus hardwood by the white-rot fungus Pycnoporus coccineus.</title>
        <authorList>
            <person name="Couturier M."/>
            <person name="Navarro D."/>
            <person name="Chevret D."/>
            <person name="Henrissat B."/>
            <person name="Piumi F."/>
            <person name="Ruiz-Duenas F.J."/>
            <person name="Martinez A.T."/>
            <person name="Grigoriev I.V."/>
            <person name="Riley R."/>
            <person name="Lipzen A."/>
            <person name="Berrin J.G."/>
            <person name="Master E.R."/>
            <person name="Rosso M.N."/>
        </authorList>
    </citation>
    <scope>NUCLEOTIDE SEQUENCE [LARGE SCALE GENOMIC DNA]</scope>
    <source>
        <strain evidence="11 12">BRFM310</strain>
    </source>
</reference>
<feature type="binding site" evidence="9">
    <location>
        <position position="67"/>
    </location>
    <ligand>
        <name>5-hydroxyisourate</name>
        <dbReference type="ChEBI" id="CHEBI:18072"/>
    </ligand>
</feature>
<comment type="catalytic activity">
    <reaction evidence="7 10">
        <text>urate + O2 + H2O = 5-hydroxyisourate + H2O2</text>
        <dbReference type="Rhea" id="RHEA:21368"/>
        <dbReference type="ChEBI" id="CHEBI:15377"/>
        <dbReference type="ChEBI" id="CHEBI:15379"/>
        <dbReference type="ChEBI" id="CHEBI:16240"/>
        <dbReference type="ChEBI" id="CHEBI:17775"/>
        <dbReference type="ChEBI" id="CHEBI:18072"/>
        <dbReference type="EC" id="1.7.3.3"/>
    </reaction>
</comment>
<keyword evidence="5 7" id="KW-0560">Oxidoreductase</keyword>
<keyword evidence="6 7" id="KW-0576">Peroxisome</keyword>
<dbReference type="Proteomes" id="UP000193067">
    <property type="component" value="Unassembled WGS sequence"/>
</dbReference>
<dbReference type="PANTHER" id="PTHR42874:SF1">
    <property type="entry name" value="URICASE"/>
    <property type="match status" value="1"/>
</dbReference>
<comment type="function">
    <text evidence="7 10">Catalyzes the oxidation of uric acid to 5-hydroxyisourate, which is further processed to form (S)-allantoin.</text>
</comment>
<feature type="active site" description="Charge relay system" evidence="8">
    <location>
        <position position="22"/>
    </location>
</feature>
<feature type="binding site" evidence="9">
    <location>
        <position position="265"/>
    </location>
    <ligand>
        <name>urate</name>
        <dbReference type="ChEBI" id="CHEBI:17775"/>
    </ligand>
</feature>
<feature type="binding site" evidence="9">
    <location>
        <position position="292"/>
    </location>
    <ligand>
        <name>5-hydroxyisourate</name>
        <dbReference type="ChEBI" id="CHEBI:18072"/>
    </ligand>
</feature>
<organism evidence="11 12">
    <name type="scientific">Trametes coccinea (strain BRFM310)</name>
    <name type="common">Pycnoporus coccineus</name>
    <dbReference type="NCBI Taxonomy" id="1353009"/>
    <lineage>
        <taxon>Eukaryota</taxon>
        <taxon>Fungi</taxon>
        <taxon>Dikarya</taxon>
        <taxon>Basidiomycota</taxon>
        <taxon>Agaricomycotina</taxon>
        <taxon>Agaricomycetes</taxon>
        <taxon>Polyporales</taxon>
        <taxon>Polyporaceae</taxon>
        <taxon>Trametes</taxon>
    </lineage>
</organism>
<dbReference type="Pfam" id="PF01014">
    <property type="entry name" value="Uricase"/>
    <property type="match status" value="2"/>
</dbReference>
<evidence type="ECO:0000256" key="7">
    <source>
        <dbReference type="PIRNR" id="PIRNR000241"/>
    </source>
</evidence>
<dbReference type="PRINTS" id="PR00093">
    <property type="entry name" value="URICASE"/>
</dbReference>
<evidence type="ECO:0000313" key="11">
    <source>
        <dbReference type="EMBL" id="OSD05528.1"/>
    </source>
</evidence>
<sequence>MSKVYEPEGEGLSYLSHARYGKDKVRVFRVVRDGAWHNIVEYNVTALVEGDIEVSYTEADNSVVVATDSIKNITYYLAKTSPHVLHPERFALHLGTHLVSKYAHLKKAFITIEQLRWQRIPIAQGEGQTPKPHSHAFYRDGDEKRTVEAEIDASAGKDKIVASVTSGLKDLLVLKTTGSAFESFVRDEYTTLMEVNDRIFSTSIDLSYKFSPLRIPPPADGEGKVFDLPLTAEQAKGTAWDGDSVATVARNITLEIFALDESASVQATLYKMAQRIVSEHPHVQSVSYNLPNKHYVPVDMKYIGIDNMSPPKAEVFIPLSAPSGLISATVSRK</sequence>
<dbReference type="InterPro" id="IPR019842">
    <property type="entry name" value="Uricase_CS"/>
</dbReference>
<dbReference type="STRING" id="1353009.A0A1Y2IWN8"/>
<feature type="binding site" evidence="9">
    <location>
        <position position="265"/>
    </location>
    <ligand>
        <name>5-hydroxyisourate</name>
        <dbReference type="ChEBI" id="CHEBI:18072"/>
    </ligand>
</feature>
<comment type="pathway">
    <text evidence="2 7">Purine metabolism; urate degradation; (S)-allantoin from urate: step 1/3.</text>
</comment>
<feature type="binding site" evidence="9">
    <location>
        <position position="198"/>
    </location>
    <ligand>
        <name>urate</name>
        <dbReference type="ChEBI" id="CHEBI:17775"/>
    </ligand>
</feature>
<dbReference type="OrthoDB" id="9992118at2759"/>
<feature type="binding site" evidence="9">
    <location>
        <position position="67"/>
    </location>
    <ligand>
        <name>O2</name>
        <dbReference type="ChEBI" id="CHEBI:15379"/>
    </ligand>
</feature>
<dbReference type="SUPFAM" id="SSF55620">
    <property type="entry name" value="Tetrahydrobiopterin biosynthesis enzymes-like"/>
    <property type="match status" value="2"/>
</dbReference>
<dbReference type="PIRSF" id="PIRSF000241">
    <property type="entry name" value="Urate_oxidase"/>
    <property type="match status" value="1"/>
</dbReference>
<dbReference type="NCBIfam" id="TIGR03383">
    <property type="entry name" value="urate_oxi"/>
    <property type="match status" value="1"/>
</dbReference>
<dbReference type="GO" id="GO:0004846">
    <property type="term" value="F:urate oxidase activity"/>
    <property type="evidence" value="ECO:0007669"/>
    <property type="project" value="UniProtKB-EC"/>
</dbReference>
<dbReference type="Gene3D" id="3.10.270.10">
    <property type="entry name" value="Urate Oxidase"/>
    <property type="match status" value="1"/>
</dbReference>
<comment type="subcellular location">
    <subcellularLocation>
        <location evidence="1 7">Peroxisome</location>
    </subcellularLocation>
</comment>
<accession>A0A1Y2IWN8</accession>
<comment type="similarity">
    <text evidence="3 7 10">Belongs to the uricase family.</text>
</comment>
<evidence type="ECO:0000256" key="8">
    <source>
        <dbReference type="PIRSR" id="PIRSR000241-1"/>
    </source>
</evidence>
<feature type="binding site" evidence="9">
    <location>
        <position position="68"/>
    </location>
    <ligand>
        <name>5-hydroxyisourate</name>
        <dbReference type="ChEBI" id="CHEBI:18072"/>
    </ligand>
</feature>
<evidence type="ECO:0000256" key="2">
    <source>
        <dbReference type="ARBA" id="ARBA00004831"/>
    </source>
</evidence>
<evidence type="ECO:0000256" key="4">
    <source>
        <dbReference type="ARBA" id="ARBA00022631"/>
    </source>
</evidence>
<feature type="binding site" evidence="9">
    <location>
        <position position="198"/>
    </location>
    <ligand>
        <name>5-hydroxyisourate</name>
        <dbReference type="ChEBI" id="CHEBI:18072"/>
    </ligand>
</feature>
<protein>
    <recommendedName>
        <fullName evidence="7 10">Uricase</fullName>
        <ecNumber evidence="7 10">1.7.3.3</ecNumber>
    </recommendedName>
    <alternativeName>
        <fullName evidence="7">Urate oxidase</fullName>
    </alternativeName>
</protein>
<feature type="binding site" evidence="9">
    <location>
        <position position="292"/>
    </location>
    <ligand>
        <name>O2</name>
        <dbReference type="ChEBI" id="CHEBI:15379"/>
    </ligand>
</feature>
<feature type="binding site" evidence="9">
    <location>
        <position position="181"/>
    </location>
    <ligand>
        <name>urate</name>
        <dbReference type="ChEBI" id="CHEBI:17775"/>
    </ligand>
</feature>
<dbReference type="EMBL" id="KZ084093">
    <property type="protein sequence ID" value="OSD05528.1"/>
    <property type="molecule type" value="Genomic_DNA"/>
</dbReference>
<gene>
    <name evidence="11" type="ORF">PYCCODRAFT_1443364</name>
</gene>
<evidence type="ECO:0000256" key="6">
    <source>
        <dbReference type="ARBA" id="ARBA00023140"/>
    </source>
</evidence>
<feature type="binding site" evidence="9">
    <location>
        <position position="266"/>
    </location>
    <ligand>
        <name>5-hydroxyisourate</name>
        <dbReference type="ChEBI" id="CHEBI:18072"/>
    </ligand>
</feature>
<dbReference type="PROSITE" id="PS00366">
    <property type="entry name" value="URICASE"/>
    <property type="match status" value="1"/>
</dbReference>
<evidence type="ECO:0000256" key="5">
    <source>
        <dbReference type="ARBA" id="ARBA00023002"/>
    </source>
</evidence>
<evidence type="ECO:0000256" key="10">
    <source>
        <dbReference type="RuleBase" id="RU004455"/>
    </source>
</evidence>
<dbReference type="PANTHER" id="PTHR42874">
    <property type="entry name" value="URICASE"/>
    <property type="match status" value="1"/>
</dbReference>
<feature type="active site" description="Charge relay system" evidence="8">
    <location>
        <position position="67"/>
    </location>
</feature>
<evidence type="ECO:0000256" key="9">
    <source>
        <dbReference type="PIRSR" id="PIRSR000241-2"/>
    </source>
</evidence>
<evidence type="ECO:0000256" key="3">
    <source>
        <dbReference type="ARBA" id="ARBA00009760"/>
    </source>
</evidence>
<keyword evidence="12" id="KW-1185">Reference proteome</keyword>
<feature type="binding site" evidence="9">
    <location>
        <position position="292"/>
    </location>
    <ligand>
        <name>urate</name>
        <dbReference type="ChEBI" id="CHEBI:17775"/>
    </ligand>
</feature>
<dbReference type="InterPro" id="IPR002042">
    <property type="entry name" value="Uricase"/>
</dbReference>
<dbReference type="GO" id="GO:0006145">
    <property type="term" value="P:purine nucleobase catabolic process"/>
    <property type="evidence" value="ECO:0007669"/>
    <property type="project" value="TreeGrafter"/>
</dbReference>
<evidence type="ECO:0000313" key="12">
    <source>
        <dbReference type="Proteomes" id="UP000193067"/>
    </source>
</evidence>
<proteinExistence type="inferred from homology"/>
<feature type="binding site" evidence="9">
    <location>
        <position position="67"/>
    </location>
    <ligand>
        <name>urate</name>
        <dbReference type="ChEBI" id="CHEBI:17775"/>
    </ligand>
</feature>
<feature type="active site" description="Charge relay system" evidence="8">
    <location>
        <position position="294"/>
    </location>
</feature>
<keyword evidence="4 7" id="KW-0659">Purine metabolism</keyword>
<dbReference type="AlphaFoldDB" id="A0A1Y2IWN8"/>
<name>A0A1Y2IWN8_TRAC3</name>
<dbReference type="FunFam" id="3.10.270.10:FF:000001">
    <property type="entry name" value="Uricase"/>
    <property type="match status" value="1"/>
</dbReference>
<dbReference type="GO" id="GO:0019628">
    <property type="term" value="P:urate catabolic process"/>
    <property type="evidence" value="ECO:0007669"/>
    <property type="project" value="UniProtKB-UniPathway"/>
</dbReference>
<dbReference type="GO" id="GO:0005777">
    <property type="term" value="C:peroxisome"/>
    <property type="evidence" value="ECO:0007669"/>
    <property type="project" value="UniProtKB-SubCell"/>
</dbReference>
<feature type="binding site" evidence="9">
    <location>
        <position position="181"/>
    </location>
    <ligand>
        <name>5-hydroxyisourate</name>
        <dbReference type="ChEBI" id="CHEBI:18072"/>
    </ligand>
</feature>
<dbReference type="EC" id="1.7.3.3" evidence="7 10"/>